<evidence type="ECO:0000256" key="1">
    <source>
        <dbReference type="SAM" id="MobiDB-lite"/>
    </source>
</evidence>
<feature type="region of interest" description="Disordered" evidence="1">
    <location>
        <begin position="29"/>
        <end position="82"/>
    </location>
</feature>
<keyword evidence="3" id="KW-1185">Reference proteome</keyword>
<name>A0A9D4UP75_ADICA</name>
<gene>
    <name evidence="2" type="ORF">GOP47_0013129</name>
</gene>
<reference evidence="2" key="1">
    <citation type="submission" date="2021-01" db="EMBL/GenBank/DDBJ databases">
        <title>Adiantum capillus-veneris genome.</title>
        <authorList>
            <person name="Fang Y."/>
            <person name="Liao Q."/>
        </authorList>
    </citation>
    <scope>NUCLEOTIDE SEQUENCE</scope>
    <source>
        <strain evidence="2">H3</strain>
        <tissue evidence="2">Leaf</tissue>
    </source>
</reference>
<evidence type="ECO:0000313" key="2">
    <source>
        <dbReference type="EMBL" id="KAI5070878.1"/>
    </source>
</evidence>
<dbReference type="EMBL" id="JABFUD020000013">
    <property type="protein sequence ID" value="KAI5070878.1"/>
    <property type="molecule type" value="Genomic_DNA"/>
</dbReference>
<organism evidence="2 3">
    <name type="scientific">Adiantum capillus-veneris</name>
    <name type="common">Maidenhair fern</name>
    <dbReference type="NCBI Taxonomy" id="13818"/>
    <lineage>
        <taxon>Eukaryota</taxon>
        <taxon>Viridiplantae</taxon>
        <taxon>Streptophyta</taxon>
        <taxon>Embryophyta</taxon>
        <taxon>Tracheophyta</taxon>
        <taxon>Polypodiopsida</taxon>
        <taxon>Polypodiidae</taxon>
        <taxon>Polypodiales</taxon>
        <taxon>Pteridineae</taxon>
        <taxon>Pteridaceae</taxon>
        <taxon>Vittarioideae</taxon>
        <taxon>Adiantum</taxon>
    </lineage>
</organism>
<evidence type="ECO:0000313" key="3">
    <source>
        <dbReference type="Proteomes" id="UP000886520"/>
    </source>
</evidence>
<dbReference type="OrthoDB" id="10548958at2759"/>
<proteinExistence type="predicted"/>
<protein>
    <submittedName>
        <fullName evidence="2">Uncharacterized protein</fullName>
    </submittedName>
</protein>
<dbReference type="Proteomes" id="UP000886520">
    <property type="component" value="Chromosome 13"/>
</dbReference>
<sequence length="82" mass="8483">MFWLSIASPSKGGIEGSWTGLLIGCMPADPREPEFDDEGNILSEGDYGLASSASDASSDEDDATTSSSSSDHNSGDESDMST</sequence>
<accession>A0A9D4UP75</accession>
<dbReference type="AlphaFoldDB" id="A0A9D4UP75"/>
<comment type="caution">
    <text evidence="2">The sequence shown here is derived from an EMBL/GenBank/DDBJ whole genome shotgun (WGS) entry which is preliminary data.</text>
</comment>